<evidence type="ECO:0000313" key="3">
    <source>
        <dbReference type="Proteomes" id="UP000444721"/>
    </source>
</evidence>
<gene>
    <name evidence="2" type="ORF">FDP41_009858</name>
</gene>
<organism evidence="2 3">
    <name type="scientific">Naegleria fowleri</name>
    <name type="common">Brain eating amoeba</name>
    <dbReference type="NCBI Taxonomy" id="5763"/>
    <lineage>
        <taxon>Eukaryota</taxon>
        <taxon>Discoba</taxon>
        <taxon>Heterolobosea</taxon>
        <taxon>Tetramitia</taxon>
        <taxon>Eutetramitia</taxon>
        <taxon>Vahlkampfiidae</taxon>
        <taxon>Naegleria</taxon>
    </lineage>
</organism>
<dbReference type="VEuPathDB" id="AmoebaDB:NfTy_080710"/>
<evidence type="ECO:0000313" key="2">
    <source>
        <dbReference type="EMBL" id="KAF0971635.1"/>
    </source>
</evidence>
<keyword evidence="1" id="KW-0472">Membrane</keyword>
<keyword evidence="3" id="KW-1185">Reference proteome</keyword>
<dbReference type="Proteomes" id="UP000444721">
    <property type="component" value="Unassembled WGS sequence"/>
</dbReference>
<protein>
    <submittedName>
        <fullName evidence="2">Uncharacterized protein</fullName>
    </submittedName>
</protein>
<feature type="transmembrane region" description="Helical" evidence="1">
    <location>
        <begin position="56"/>
        <end position="73"/>
    </location>
</feature>
<keyword evidence="1" id="KW-0812">Transmembrane</keyword>
<sequence length="92" mass="10508">MRKFTASLIQKHNTALYGVLRCQNSIIKRFNSTSSSSGHGEKRTFPKVSNLQDKRNIKYAMLISFGLLGVYVIEKMLAFKLPKPLVGDRYQQ</sequence>
<dbReference type="OrthoDB" id="10339822at2759"/>
<dbReference type="EMBL" id="VFQX01000074">
    <property type="protein sequence ID" value="KAF0971635.1"/>
    <property type="molecule type" value="Genomic_DNA"/>
</dbReference>
<proteinExistence type="predicted"/>
<dbReference type="VEuPathDB" id="AmoebaDB:FDP41_009858"/>
<keyword evidence="1" id="KW-1133">Transmembrane helix</keyword>
<comment type="caution">
    <text evidence="2">The sequence shown here is derived from an EMBL/GenBank/DDBJ whole genome shotgun (WGS) entry which is preliminary data.</text>
</comment>
<name>A0A6A5BBY4_NAEFO</name>
<dbReference type="AlphaFoldDB" id="A0A6A5BBY4"/>
<accession>A0A6A5BBY4</accession>
<dbReference type="RefSeq" id="XP_044556351.1">
    <property type="nucleotide sequence ID" value="XM_044713861.1"/>
</dbReference>
<reference evidence="2 3" key="1">
    <citation type="journal article" date="2019" name="Sci. Rep.">
        <title>Nanopore sequencing improves the draft genome of the human pathogenic amoeba Naegleria fowleri.</title>
        <authorList>
            <person name="Liechti N."/>
            <person name="Schurch N."/>
            <person name="Bruggmann R."/>
            <person name="Wittwer M."/>
        </authorList>
    </citation>
    <scope>NUCLEOTIDE SEQUENCE [LARGE SCALE GENOMIC DNA]</scope>
    <source>
        <strain evidence="2 3">ATCC 30894</strain>
    </source>
</reference>
<evidence type="ECO:0000256" key="1">
    <source>
        <dbReference type="SAM" id="Phobius"/>
    </source>
</evidence>
<dbReference type="GeneID" id="68117073"/>